<dbReference type="GO" id="GO:0051301">
    <property type="term" value="P:cell division"/>
    <property type="evidence" value="ECO:0007669"/>
    <property type="project" value="UniProtKB-KW"/>
</dbReference>
<accession>A0A7Y2PL06</accession>
<dbReference type="AlphaFoldDB" id="A0A7Y2PL06"/>
<feature type="coiled-coil region" evidence="6">
    <location>
        <begin position="20"/>
        <end position="47"/>
    </location>
</feature>
<keyword evidence="2 5" id="KW-0132">Cell division</keyword>
<comment type="similarity">
    <text evidence="5">Belongs to the ScpB family.</text>
</comment>
<dbReference type="Pfam" id="PF04079">
    <property type="entry name" value="SMC_ScpB"/>
    <property type="match status" value="1"/>
</dbReference>
<sequence>MTQEGKIEAILFAAGQAVKIRTLAEALEVTEEEVRELLKRLKEEYVKNHRGIDIVIFEDKVQMCTNDSYGDIVRKALKMEITQGLSQAALEVLAIIAYNQPITKAEIERIRGVRSDKPINTLLEYNLIKESGRASSPGRPILYSTTEDFLKYFGISSLKELPEIEPTS</sequence>
<dbReference type="EMBL" id="JABEQB010000013">
    <property type="protein sequence ID" value="NNG66741.1"/>
    <property type="molecule type" value="Genomic_DNA"/>
</dbReference>
<comment type="subunit">
    <text evidence="5">Homodimer. Homodimerization may be required to stabilize the binding of ScpA to the Smc head domains. Component of a cohesin-like complex composed of ScpA, ScpB and the Smc homodimer, in which ScpA and ScpB bind to the head domain of Smc. The presence of the three proteins is required for the association of the complex with DNA.</text>
</comment>
<evidence type="ECO:0000256" key="1">
    <source>
        <dbReference type="ARBA" id="ARBA00022490"/>
    </source>
</evidence>
<evidence type="ECO:0000256" key="3">
    <source>
        <dbReference type="ARBA" id="ARBA00022829"/>
    </source>
</evidence>
<evidence type="ECO:0000313" key="8">
    <source>
        <dbReference type="Proteomes" id="UP000529861"/>
    </source>
</evidence>
<reference evidence="7 8" key="1">
    <citation type="submission" date="2020-04" db="EMBL/GenBank/DDBJ databases">
        <title>Draft genome sequence of Caldanaerobacter sunterraneus. strain 1523vc isolated from Griffin hot spring, Kamchatka, Russia.</title>
        <authorList>
            <person name="Toshchakov S.V."/>
            <person name="Podosokorskaya O.A."/>
            <person name="Kublanov I.V."/>
            <person name="Korzhenkov A."/>
            <person name="Patrushev M.V."/>
        </authorList>
    </citation>
    <scope>NUCLEOTIDE SEQUENCE [LARGE SCALE GENOMIC DNA]</scope>
    <source>
        <strain evidence="7 8">1523vc</strain>
    </source>
</reference>
<keyword evidence="6" id="KW-0175">Coiled coil</keyword>
<dbReference type="PANTHER" id="PTHR34298">
    <property type="entry name" value="SEGREGATION AND CONDENSATION PROTEIN B"/>
    <property type="match status" value="1"/>
</dbReference>
<evidence type="ECO:0000256" key="2">
    <source>
        <dbReference type="ARBA" id="ARBA00022618"/>
    </source>
</evidence>
<gene>
    <name evidence="5 7" type="primary">scpB</name>
    <name evidence="7" type="ORF">HKI81_05725</name>
</gene>
<dbReference type="InterPro" id="IPR036388">
    <property type="entry name" value="WH-like_DNA-bd_sf"/>
</dbReference>
<protein>
    <recommendedName>
        <fullName evidence="5">Segregation and condensation protein B</fullName>
    </recommendedName>
</protein>
<dbReference type="GO" id="GO:0005737">
    <property type="term" value="C:cytoplasm"/>
    <property type="evidence" value="ECO:0007669"/>
    <property type="project" value="UniProtKB-SubCell"/>
</dbReference>
<dbReference type="SUPFAM" id="SSF46785">
    <property type="entry name" value="Winged helix' DNA-binding domain"/>
    <property type="match status" value="2"/>
</dbReference>
<dbReference type="NCBIfam" id="TIGR00281">
    <property type="entry name" value="SMC-Scp complex subunit ScpB"/>
    <property type="match status" value="1"/>
</dbReference>
<organism evidence="7 8">
    <name type="scientific">Caldanaerobacter subterraneus</name>
    <dbReference type="NCBI Taxonomy" id="911092"/>
    <lineage>
        <taxon>Bacteria</taxon>
        <taxon>Bacillati</taxon>
        <taxon>Bacillota</taxon>
        <taxon>Clostridia</taxon>
        <taxon>Thermoanaerobacterales</taxon>
        <taxon>Thermoanaerobacteraceae</taxon>
        <taxon>Caldanaerobacter</taxon>
    </lineage>
</organism>
<dbReference type="GO" id="GO:0051304">
    <property type="term" value="P:chromosome separation"/>
    <property type="evidence" value="ECO:0007669"/>
    <property type="project" value="InterPro"/>
</dbReference>
<keyword evidence="4 5" id="KW-0131">Cell cycle</keyword>
<evidence type="ECO:0000313" key="7">
    <source>
        <dbReference type="EMBL" id="NNG66741.1"/>
    </source>
</evidence>
<dbReference type="InterPro" id="IPR005234">
    <property type="entry name" value="ScpB_csome_segregation"/>
</dbReference>
<evidence type="ECO:0000256" key="6">
    <source>
        <dbReference type="SAM" id="Coils"/>
    </source>
</evidence>
<evidence type="ECO:0000256" key="5">
    <source>
        <dbReference type="HAMAP-Rule" id="MF_01804"/>
    </source>
</evidence>
<dbReference type="HAMAP" id="MF_01804">
    <property type="entry name" value="ScpB"/>
    <property type="match status" value="1"/>
</dbReference>
<keyword evidence="1 5" id="KW-0963">Cytoplasm</keyword>
<dbReference type="PIRSF" id="PIRSF019345">
    <property type="entry name" value="ScpB"/>
    <property type="match status" value="1"/>
</dbReference>
<proteinExistence type="inferred from homology"/>
<keyword evidence="3 5" id="KW-0159">Chromosome partition</keyword>
<comment type="subcellular location">
    <subcellularLocation>
        <location evidence="5">Cytoplasm</location>
    </subcellularLocation>
    <text evidence="5">Associated with two foci at the outer edges of the nucleoid region in young cells, and at four foci within both cell halves in older cells.</text>
</comment>
<dbReference type="PANTHER" id="PTHR34298:SF2">
    <property type="entry name" value="SEGREGATION AND CONDENSATION PROTEIN B"/>
    <property type="match status" value="1"/>
</dbReference>
<dbReference type="InterPro" id="IPR036390">
    <property type="entry name" value="WH_DNA-bd_sf"/>
</dbReference>
<evidence type="ECO:0000256" key="4">
    <source>
        <dbReference type="ARBA" id="ARBA00023306"/>
    </source>
</evidence>
<comment type="function">
    <text evidence="5">Participates in chromosomal partition during cell division. May act via the formation of a condensin-like complex containing Smc and ScpA that pull DNA away from mid-cell into both cell halves.</text>
</comment>
<dbReference type="Proteomes" id="UP000529861">
    <property type="component" value="Unassembled WGS sequence"/>
</dbReference>
<dbReference type="GO" id="GO:0006260">
    <property type="term" value="P:DNA replication"/>
    <property type="evidence" value="ECO:0007669"/>
    <property type="project" value="UniProtKB-UniRule"/>
</dbReference>
<dbReference type="RefSeq" id="WP_170270811.1">
    <property type="nucleotide sequence ID" value="NZ_JABEQB010000013.1"/>
</dbReference>
<dbReference type="Gene3D" id="1.10.10.10">
    <property type="entry name" value="Winged helix-like DNA-binding domain superfamily/Winged helix DNA-binding domain"/>
    <property type="match status" value="2"/>
</dbReference>
<comment type="caution">
    <text evidence="7">The sequence shown here is derived from an EMBL/GenBank/DDBJ whole genome shotgun (WGS) entry which is preliminary data.</text>
</comment>
<name>A0A7Y2PL06_9THEO</name>